<organism evidence="2 3">
    <name type="scientific">Dokdonella fugitiva</name>
    <dbReference type="NCBI Taxonomy" id="328517"/>
    <lineage>
        <taxon>Bacteria</taxon>
        <taxon>Pseudomonadati</taxon>
        <taxon>Pseudomonadota</taxon>
        <taxon>Gammaproteobacteria</taxon>
        <taxon>Lysobacterales</taxon>
        <taxon>Rhodanobacteraceae</taxon>
        <taxon>Dokdonella</taxon>
    </lineage>
</organism>
<dbReference type="AlphaFoldDB" id="A0A4R2IE41"/>
<dbReference type="Proteomes" id="UP000294862">
    <property type="component" value="Unassembled WGS sequence"/>
</dbReference>
<keyword evidence="3" id="KW-1185">Reference proteome</keyword>
<dbReference type="OrthoDB" id="5636215at2"/>
<proteinExistence type="predicted"/>
<feature type="chain" id="PRO_5020995210" evidence="1">
    <location>
        <begin position="28"/>
        <end position="253"/>
    </location>
</feature>
<protein>
    <submittedName>
        <fullName evidence="2">Uncharacterized protein</fullName>
    </submittedName>
</protein>
<evidence type="ECO:0000256" key="1">
    <source>
        <dbReference type="SAM" id="SignalP"/>
    </source>
</evidence>
<name>A0A4R2IE41_9GAMM</name>
<gene>
    <name evidence="2" type="ORF">EV148_101318</name>
</gene>
<accession>A0A4R2IE41</accession>
<dbReference type="RefSeq" id="WP_131992470.1">
    <property type="nucleotide sequence ID" value="NZ_JACGXM010000001.1"/>
</dbReference>
<sequence length="253" mass="25082">MNDLSPSMARRLAGIAFALAPVYPAAATAGQPVVTLTPLTATTLTLPADGEAVVQYLATNQSNLAHAFAMTPIAGVALEPGSGHCTAPFVLAAHASCVLALHFTGSAMNGDVHGGPLVCINDNPLACWQPTADAQLHVTLLPAQVATIAATPAALTIAVGSTAVITVDNAADSPVAAEGLAVEVPPASSILVDLGSCAAPLAPAASCTIVIGGSAAETATLVIAGEHTTTAEVVVTLVDDVVFEDGFDFMPSA</sequence>
<comment type="caution">
    <text evidence="2">The sequence shown here is derived from an EMBL/GenBank/DDBJ whole genome shotgun (WGS) entry which is preliminary data.</text>
</comment>
<keyword evidence="1" id="KW-0732">Signal</keyword>
<dbReference type="EMBL" id="SLWQ01000001">
    <property type="protein sequence ID" value="TCO42911.1"/>
    <property type="molecule type" value="Genomic_DNA"/>
</dbReference>
<feature type="signal peptide" evidence="1">
    <location>
        <begin position="1"/>
        <end position="27"/>
    </location>
</feature>
<evidence type="ECO:0000313" key="3">
    <source>
        <dbReference type="Proteomes" id="UP000294862"/>
    </source>
</evidence>
<reference evidence="2 3" key="1">
    <citation type="journal article" date="2015" name="Stand. Genomic Sci.">
        <title>Genomic Encyclopedia of Bacterial and Archaeal Type Strains, Phase III: the genomes of soil and plant-associated and newly described type strains.</title>
        <authorList>
            <person name="Whitman W.B."/>
            <person name="Woyke T."/>
            <person name="Klenk H.P."/>
            <person name="Zhou Y."/>
            <person name="Lilburn T.G."/>
            <person name="Beck B.J."/>
            <person name="De Vos P."/>
            <person name="Vandamme P."/>
            <person name="Eisen J.A."/>
            <person name="Garrity G."/>
            <person name="Hugenholtz P."/>
            <person name="Kyrpides N.C."/>
        </authorList>
    </citation>
    <scope>NUCLEOTIDE SEQUENCE [LARGE SCALE GENOMIC DNA]</scope>
    <source>
        <strain evidence="2 3">A3</strain>
    </source>
</reference>
<evidence type="ECO:0000313" key="2">
    <source>
        <dbReference type="EMBL" id="TCO42911.1"/>
    </source>
</evidence>